<keyword evidence="1" id="KW-0732">Signal</keyword>
<dbReference type="InterPro" id="IPR023346">
    <property type="entry name" value="Lysozyme-like_dom_sf"/>
</dbReference>
<dbReference type="InterPro" id="IPR031304">
    <property type="entry name" value="SLT_2"/>
</dbReference>
<name>A0ABX2SF94_9ACTN</name>
<feature type="chain" id="PRO_5045382636" evidence="1">
    <location>
        <begin position="25"/>
        <end position="251"/>
    </location>
</feature>
<comment type="caution">
    <text evidence="3">The sequence shown here is derived from an EMBL/GenBank/DDBJ whole genome shotgun (WGS) entry which is preliminary data.</text>
</comment>
<evidence type="ECO:0000259" key="2">
    <source>
        <dbReference type="Pfam" id="PF13406"/>
    </source>
</evidence>
<dbReference type="EMBL" id="JACBZN010000001">
    <property type="protein sequence ID" value="NYI37575.1"/>
    <property type="molecule type" value="Genomic_DNA"/>
</dbReference>
<dbReference type="RefSeq" id="WP_218845738.1">
    <property type="nucleotide sequence ID" value="NZ_BAAAMP010000003.1"/>
</dbReference>
<accession>A0ABX2SF94</accession>
<protein>
    <submittedName>
        <fullName evidence="3">Membrane-bound lytic murein transglycosylase B</fullName>
    </submittedName>
</protein>
<evidence type="ECO:0000313" key="3">
    <source>
        <dbReference type="EMBL" id="NYI37575.1"/>
    </source>
</evidence>
<dbReference type="Proteomes" id="UP000587211">
    <property type="component" value="Unassembled WGS sequence"/>
</dbReference>
<sequence>MRRAARLRLAVTVVVAVAGASAVAVVAAAALTGGVGTLAIADDRVQDLSAEVVEPAPFPVAGSSRSSGVDPDWVLRSAERTDIPAVAVRAYADAALTLASEQPACHVGWTTLAGIATVESDHGRHGGGDVDEHGRTSVPIVGPALDGSPGLAAIPADAASTARHGDPVWDHAVGPFQFIGSTWERWGTDGDGDGIEDPHDLDDAALAAARYLCASGEDLRTGPGWSRAIHSYNHSDEYVLAVLAAAESVAR</sequence>
<reference evidence="3 4" key="1">
    <citation type="submission" date="2020-07" db="EMBL/GenBank/DDBJ databases">
        <title>Sequencing the genomes of 1000 actinobacteria strains.</title>
        <authorList>
            <person name="Klenk H.-P."/>
        </authorList>
    </citation>
    <scope>NUCLEOTIDE SEQUENCE [LARGE SCALE GENOMIC DNA]</scope>
    <source>
        <strain evidence="3 4">DSM 19087</strain>
    </source>
</reference>
<evidence type="ECO:0000256" key="1">
    <source>
        <dbReference type="SAM" id="SignalP"/>
    </source>
</evidence>
<evidence type="ECO:0000313" key="4">
    <source>
        <dbReference type="Proteomes" id="UP000587211"/>
    </source>
</evidence>
<dbReference type="Gene3D" id="1.10.530.10">
    <property type="match status" value="1"/>
</dbReference>
<dbReference type="PANTHER" id="PTHR30163">
    <property type="entry name" value="MEMBRANE-BOUND LYTIC MUREIN TRANSGLYCOSYLASE B"/>
    <property type="match status" value="1"/>
</dbReference>
<gene>
    <name evidence="3" type="ORF">BJ975_000950</name>
</gene>
<keyword evidence="4" id="KW-1185">Reference proteome</keyword>
<dbReference type="PANTHER" id="PTHR30163:SF8">
    <property type="entry name" value="LYTIC MUREIN TRANSGLYCOSYLASE"/>
    <property type="match status" value="1"/>
</dbReference>
<feature type="signal peptide" evidence="1">
    <location>
        <begin position="1"/>
        <end position="24"/>
    </location>
</feature>
<organism evidence="3 4">
    <name type="scientific">Aeromicrobium tamlense</name>
    <dbReference type="NCBI Taxonomy" id="375541"/>
    <lineage>
        <taxon>Bacteria</taxon>
        <taxon>Bacillati</taxon>
        <taxon>Actinomycetota</taxon>
        <taxon>Actinomycetes</taxon>
        <taxon>Propionibacteriales</taxon>
        <taxon>Nocardioidaceae</taxon>
        <taxon>Aeromicrobium</taxon>
    </lineage>
</organism>
<proteinExistence type="predicted"/>
<dbReference type="Pfam" id="PF13406">
    <property type="entry name" value="SLT_2"/>
    <property type="match status" value="1"/>
</dbReference>
<dbReference type="SUPFAM" id="SSF53955">
    <property type="entry name" value="Lysozyme-like"/>
    <property type="match status" value="1"/>
</dbReference>
<feature type="domain" description="Transglycosylase SLT" evidence="2">
    <location>
        <begin position="169"/>
        <end position="216"/>
    </location>
</feature>
<dbReference type="InterPro" id="IPR043426">
    <property type="entry name" value="MltB-like"/>
</dbReference>
<dbReference type="CDD" id="cd13399">
    <property type="entry name" value="Slt35-like"/>
    <property type="match status" value="1"/>
</dbReference>